<evidence type="ECO:0008006" key="4">
    <source>
        <dbReference type="Google" id="ProtNLM"/>
    </source>
</evidence>
<proteinExistence type="predicted"/>
<evidence type="ECO:0000313" key="3">
    <source>
        <dbReference type="Proteomes" id="UP001431776"/>
    </source>
</evidence>
<dbReference type="EMBL" id="JASCXX010000021">
    <property type="protein sequence ID" value="MDI6450542.1"/>
    <property type="molecule type" value="Genomic_DNA"/>
</dbReference>
<gene>
    <name evidence="2" type="ORF">QJ522_15900</name>
</gene>
<protein>
    <recommendedName>
        <fullName evidence="4">Exo-alpha-sialidase</fullName>
    </recommendedName>
</protein>
<dbReference type="AlphaFoldDB" id="A0AAW6TYE1"/>
<sequence>MRSSLLRFLSACFALVFACPCDAWSVPKVEDLFGDIPTKFAEYEVIVEPDKDEPEWWAGAPSVVRDRNGTFWLACRMRTADAPRGLRGYEIRILRSDDGIQFTRVHSIRREDVPIGGFERPALLIDPKTGRFKLYACGPWKDGPWSILKFADADEPTRFDPASARAVITPLPKSYDRDVIPSEYKDPFILHAGGMYHCYVIGVMRRTERIYHFRSADGETWEPVGSPYQSIMDLTGWHDFYVRPASVVPVGVGYLFFYEGSNCDWHDPVYNIATGVGFTFDLHRITDLTPDSPLVVSTTASERFATWRYSHWMWVDGELWVYAEVARPNESNEIRLFRLPK</sequence>
<evidence type="ECO:0000256" key="1">
    <source>
        <dbReference type="SAM" id="SignalP"/>
    </source>
</evidence>
<dbReference type="SUPFAM" id="SSF75005">
    <property type="entry name" value="Arabinanase/levansucrase/invertase"/>
    <property type="match status" value="1"/>
</dbReference>
<evidence type="ECO:0000313" key="2">
    <source>
        <dbReference type="EMBL" id="MDI6450542.1"/>
    </source>
</evidence>
<dbReference type="Gene3D" id="2.115.10.20">
    <property type="entry name" value="Glycosyl hydrolase domain, family 43"/>
    <property type="match status" value="1"/>
</dbReference>
<keyword evidence="1" id="KW-0732">Signal</keyword>
<organism evidence="2 3">
    <name type="scientific">Anaerobaca lacustris</name>
    <dbReference type="NCBI Taxonomy" id="3044600"/>
    <lineage>
        <taxon>Bacteria</taxon>
        <taxon>Pseudomonadati</taxon>
        <taxon>Planctomycetota</taxon>
        <taxon>Phycisphaerae</taxon>
        <taxon>Sedimentisphaerales</taxon>
        <taxon>Anaerobacaceae</taxon>
        <taxon>Anaerobaca</taxon>
    </lineage>
</organism>
<keyword evidence="3" id="KW-1185">Reference proteome</keyword>
<reference evidence="2" key="1">
    <citation type="submission" date="2023-05" db="EMBL/GenBank/DDBJ databases">
        <title>Anaerotaeda fermentans gen. nov., sp. nov., a novel anaerobic planctomycete of the new family within the order Sedimentisphaerales isolated from Taman Peninsula, Russia.</title>
        <authorList>
            <person name="Khomyakova M.A."/>
            <person name="Merkel A.Y."/>
            <person name="Slobodkin A.I."/>
        </authorList>
    </citation>
    <scope>NUCLEOTIDE SEQUENCE</scope>
    <source>
        <strain evidence="2">M17dextr</strain>
    </source>
</reference>
<dbReference type="InterPro" id="IPR023296">
    <property type="entry name" value="Glyco_hydro_beta-prop_sf"/>
</dbReference>
<comment type="caution">
    <text evidence="2">The sequence shown here is derived from an EMBL/GenBank/DDBJ whole genome shotgun (WGS) entry which is preliminary data.</text>
</comment>
<dbReference type="RefSeq" id="WP_349245953.1">
    <property type="nucleotide sequence ID" value="NZ_JASCXX010000021.1"/>
</dbReference>
<accession>A0AAW6TYE1</accession>
<feature type="signal peptide" evidence="1">
    <location>
        <begin position="1"/>
        <end position="18"/>
    </location>
</feature>
<feature type="chain" id="PRO_5043453978" description="Exo-alpha-sialidase" evidence="1">
    <location>
        <begin position="19"/>
        <end position="341"/>
    </location>
</feature>
<dbReference type="PROSITE" id="PS51257">
    <property type="entry name" value="PROKAR_LIPOPROTEIN"/>
    <property type="match status" value="1"/>
</dbReference>
<name>A0AAW6TYE1_9BACT</name>
<dbReference type="Proteomes" id="UP001431776">
    <property type="component" value="Unassembled WGS sequence"/>
</dbReference>